<gene>
    <name evidence="3" type="ORF">LAUMK4_00135</name>
</gene>
<feature type="chain" id="PRO_5046289601" evidence="2">
    <location>
        <begin position="22"/>
        <end position="109"/>
    </location>
</feature>
<dbReference type="Proteomes" id="UP000271464">
    <property type="component" value="Unassembled WGS sequence"/>
</dbReference>
<sequence length="109" mass="10804">MAVDTSSAAALATFVVVAAAAAFPLASDAPILCTSAATEAMISGETRTYVIGHLAVLTKTIARQSRSDGLPDAIAANPGCGSNGGGYPQTAPPAAEPTSLTYLARTPVL</sequence>
<reference evidence="3 4" key="1">
    <citation type="submission" date="2018-09" db="EMBL/GenBank/DDBJ databases">
        <authorList>
            <person name="Tagini F."/>
        </authorList>
    </citation>
    <scope>NUCLEOTIDE SEQUENCE [LARGE SCALE GENOMIC DNA]</scope>
    <source>
        <strain evidence="3 4">MK4</strain>
    </source>
</reference>
<organism evidence="3 4">
    <name type="scientific">Mycobacterium persicum</name>
    <dbReference type="NCBI Taxonomy" id="1487726"/>
    <lineage>
        <taxon>Bacteria</taxon>
        <taxon>Bacillati</taxon>
        <taxon>Actinomycetota</taxon>
        <taxon>Actinomycetes</taxon>
        <taxon>Mycobacteriales</taxon>
        <taxon>Mycobacteriaceae</taxon>
        <taxon>Mycobacterium</taxon>
    </lineage>
</organism>
<keyword evidence="2" id="KW-0732">Signal</keyword>
<feature type="signal peptide" evidence="2">
    <location>
        <begin position="1"/>
        <end position="21"/>
    </location>
</feature>
<proteinExistence type="predicted"/>
<evidence type="ECO:0000256" key="2">
    <source>
        <dbReference type="SAM" id="SignalP"/>
    </source>
</evidence>
<feature type="region of interest" description="Disordered" evidence="1">
    <location>
        <begin position="81"/>
        <end position="109"/>
    </location>
</feature>
<evidence type="ECO:0000256" key="1">
    <source>
        <dbReference type="SAM" id="MobiDB-lite"/>
    </source>
</evidence>
<evidence type="ECO:0000313" key="3">
    <source>
        <dbReference type="EMBL" id="VAZ86914.1"/>
    </source>
</evidence>
<accession>A0ABY6RBH5</accession>
<evidence type="ECO:0000313" key="4">
    <source>
        <dbReference type="Proteomes" id="UP000271464"/>
    </source>
</evidence>
<protein>
    <submittedName>
        <fullName evidence="3">Uncharacterized protein</fullName>
    </submittedName>
</protein>
<comment type="caution">
    <text evidence="3">The sequence shown here is derived from an EMBL/GenBank/DDBJ whole genome shotgun (WGS) entry which is preliminary data.</text>
</comment>
<keyword evidence="4" id="KW-1185">Reference proteome</keyword>
<name>A0ABY6RBH5_9MYCO</name>
<dbReference type="EMBL" id="UPHM01000003">
    <property type="protein sequence ID" value="VAZ86914.1"/>
    <property type="molecule type" value="Genomic_DNA"/>
</dbReference>